<dbReference type="InterPro" id="IPR018958">
    <property type="entry name" value="Knr4/Smi1-like_dom"/>
</dbReference>
<dbReference type="KEGG" id="hhy:Halhy_3913"/>
<dbReference type="SMART" id="SM00860">
    <property type="entry name" value="SMI1_KNR4"/>
    <property type="match status" value="1"/>
</dbReference>
<dbReference type="SUPFAM" id="SSF160631">
    <property type="entry name" value="SMI1/KNR4-like"/>
    <property type="match status" value="1"/>
</dbReference>
<dbReference type="Proteomes" id="UP000008461">
    <property type="component" value="Chromosome"/>
</dbReference>
<dbReference type="EMBL" id="CP002691">
    <property type="protein sequence ID" value="AEE51762.1"/>
    <property type="molecule type" value="Genomic_DNA"/>
</dbReference>
<dbReference type="RefSeq" id="WP_013766301.1">
    <property type="nucleotide sequence ID" value="NC_015510.1"/>
</dbReference>
<evidence type="ECO:0000313" key="2">
    <source>
        <dbReference type="EMBL" id="AEE51762.1"/>
    </source>
</evidence>
<dbReference type="HOGENOM" id="CLU_1784162_0_0_10"/>
<gene>
    <name evidence="2" type="ordered locus">Halhy_3913</name>
</gene>
<sequence length="145" mass="16976">MKYFTKELLGNIKRPFRMEGFPYTEIEKVERIYGTRFPEAYREFLNLMGMRVDFFTGIDYSMYDLKLYKGGAESYLYSNFGDIGLTLLKEDDIVFVSSQGCNHFYMSTSEGENPPVHFINEGLLKLEPTQSYESFTKFIRKIGNI</sequence>
<accession>F4L3C8</accession>
<keyword evidence="3" id="KW-1185">Reference proteome</keyword>
<reference key="2">
    <citation type="submission" date="2011-04" db="EMBL/GenBank/DDBJ databases">
        <title>Complete sequence of chromosome of Haliscomenobacter hydrossis DSM 1100.</title>
        <authorList>
            <consortium name="US DOE Joint Genome Institute (JGI-PGF)"/>
            <person name="Lucas S."/>
            <person name="Han J."/>
            <person name="Lapidus A."/>
            <person name="Bruce D."/>
            <person name="Goodwin L."/>
            <person name="Pitluck S."/>
            <person name="Peters L."/>
            <person name="Kyrpides N."/>
            <person name="Mavromatis K."/>
            <person name="Ivanova N."/>
            <person name="Ovchinnikova G."/>
            <person name="Pagani I."/>
            <person name="Daligault H."/>
            <person name="Detter J.C."/>
            <person name="Han C."/>
            <person name="Land M."/>
            <person name="Hauser L."/>
            <person name="Markowitz V."/>
            <person name="Cheng J.-F."/>
            <person name="Hugenholtz P."/>
            <person name="Woyke T."/>
            <person name="Wu D."/>
            <person name="Verbarg S."/>
            <person name="Frueling A."/>
            <person name="Brambilla E."/>
            <person name="Klenk H.-P."/>
            <person name="Eisen J.A."/>
        </authorList>
    </citation>
    <scope>NUCLEOTIDE SEQUENCE</scope>
    <source>
        <strain>DSM 1100</strain>
    </source>
</reference>
<protein>
    <submittedName>
        <fullName evidence="2">Cell wall assembly/cell proliferation coordinating protein, KNR4</fullName>
    </submittedName>
</protein>
<dbReference type="AlphaFoldDB" id="F4L3C8"/>
<evidence type="ECO:0000313" key="3">
    <source>
        <dbReference type="Proteomes" id="UP000008461"/>
    </source>
</evidence>
<dbReference type="Gene3D" id="3.40.1580.10">
    <property type="entry name" value="SMI1/KNR4-like"/>
    <property type="match status" value="1"/>
</dbReference>
<dbReference type="Pfam" id="PF09346">
    <property type="entry name" value="SMI1_KNR4"/>
    <property type="match status" value="1"/>
</dbReference>
<feature type="domain" description="Knr4/Smi1-like" evidence="1">
    <location>
        <begin position="20"/>
        <end position="141"/>
    </location>
</feature>
<organism evidence="2 3">
    <name type="scientific">Haliscomenobacter hydrossis (strain ATCC 27775 / DSM 1100 / LMG 10767 / O)</name>
    <dbReference type="NCBI Taxonomy" id="760192"/>
    <lineage>
        <taxon>Bacteria</taxon>
        <taxon>Pseudomonadati</taxon>
        <taxon>Bacteroidota</taxon>
        <taxon>Saprospiria</taxon>
        <taxon>Saprospirales</taxon>
        <taxon>Haliscomenobacteraceae</taxon>
        <taxon>Haliscomenobacter</taxon>
    </lineage>
</organism>
<evidence type="ECO:0000259" key="1">
    <source>
        <dbReference type="SMART" id="SM00860"/>
    </source>
</evidence>
<proteinExistence type="predicted"/>
<name>F4L3C8_HALH1</name>
<reference evidence="2 3" key="1">
    <citation type="journal article" date="2011" name="Stand. Genomic Sci.">
        <title>Complete genome sequence of Haliscomenobacter hydrossis type strain (O).</title>
        <authorList>
            <consortium name="US DOE Joint Genome Institute (JGI-PGF)"/>
            <person name="Daligault H."/>
            <person name="Lapidus A."/>
            <person name="Zeytun A."/>
            <person name="Nolan M."/>
            <person name="Lucas S."/>
            <person name="Del Rio T.G."/>
            <person name="Tice H."/>
            <person name="Cheng J.F."/>
            <person name="Tapia R."/>
            <person name="Han C."/>
            <person name="Goodwin L."/>
            <person name="Pitluck S."/>
            <person name="Liolios K."/>
            <person name="Pagani I."/>
            <person name="Ivanova N."/>
            <person name="Huntemann M."/>
            <person name="Mavromatis K."/>
            <person name="Mikhailova N."/>
            <person name="Pati A."/>
            <person name="Chen A."/>
            <person name="Palaniappan K."/>
            <person name="Land M."/>
            <person name="Hauser L."/>
            <person name="Brambilla E.M."/>
            <person name="Rohde M."/>
            <person name="Verbarg S."/>
            <person name="Goker M."/>
            <person name="Bristow J."/>
            <person name="Eisen J.A."/>
            <person name="Markowitz V."/>
            <person name="Hugenholtz P."/>
            <person name="Kyrpides N.C."/>
            <person name="Klenk H.P."/>
            <person name="Woyke T."/>
        </authorList>
    </citation>
    <scope>NUCLEOTIDE SEQUENCE [LARGE SCALE GENOMIC DNA]</scope>
    <source>
        <strain evidence="3">ATCC 27775 / DSM 1100 / LMG 10767 / O</strain>
    </source>
</reference>
<dbReference type="InterPro" id="IPR037883">
    <property type="entry name" value="Knr4/Smi1-like_sf"/>
</dbReference>